<evidence type="ECO:0000313" key="2">
    <source>
        <dbReference type="EMBL" id="MCX2720502.1"/>
    </source>
</evidence>
<dbReference type="AlphaFoldDB" id="A0AAE3MPA7"/>
<dbReference type="SUPFAM" id="SSF159888">
    <property type="entry name" value="YdhG-like"/>
    <property type="match status" value="1"/>
</dbReference>
<protein>
    <submittedName>
        <fullName evidence="2">YdeI/OmpD-associated family protein</fullName>
    </submittedName>
</protein>
<organism evidence="2 3">
    <name type="scientific">Lentiprolixibacter aurantiacus</name>
    <dbReference type="NCBI Taxonomy" id="2993939"/>
    <lineage>
        <taxon>Bacteria</taxon>
        <taxon>Pseudomonadati</taxon>
        <taxon>Bacteroidota</taxon>
        <taxon>Flavobacteriia</taxon>
        <taxon>Flavobacteriales</taxon>
        <taxon>Flavobacteriaceae</taxon>
        <taxon>Lentiprolixibacter</taxon>
    </lineage>
</organism>
<keyword evidence="3" id="KW-1185">Reference proteome</keyword>
<reference evidence="2" key="1">
    <citation type="submission" date="2022-11" db="EMBL/GenBank/DDBJ databases">
        <title>The characterization of three novel Bacteroidetes species and genomic analysis of their roles in tidal elemental geochemical cycles.</title>
        <authorList>
            <person name="Ma K.-J."/>
        </authorList>
    </citation>
    <scope>NUCLEOTIDE SEQUENCE</scope>
    <source>
        <strain evidence="2">M415</strain>
    </source>
</reference>
<dbReference type="RefSeq" id="WP_266014744.1">
    <property type="nucleotide sequence ID" value="NZ_JAPFQP010000004.1"/>
</dbReference>
<comment type="caution">
    <text evidence="2">The sequence shown here is derived from an EMBL/GenBank/DDBJ whole genome shotgun (WGS) entry which is preliminary data.</text>
</comment>
<dbReference type="EMBL" id="JAPFQP010000004">
    <property type="protein sequence ID" value="MCX2720502.1"/>
    <property type="molecule type" value="Genomic_DNA"/>
</dbReference>
<dbReference type="InterPro" id="IPR016786">
    <property type="entry name" value="YdeI_bac"/>
</dbReference>
<evidence type="ECO:0000313" key="3">
    <source>
        <dbReference type="Proteomes" id="UP001207116"/>
    </source>
</evidence>
<dbReference type="Gene3D" id="3.90.1150.200">
    <property type="match status" value="1"/>
</dbReference>
<dbReference type="Pfam" id="PF13376">
    <property type="entry name" value="OmdA"/>
    <property type="match status" value="1"/>
</dbReference>
<dbReference type="InterPro" id="IPR014922">
    <property type="entry name" value="YdhG-like"/>
</dbReference>
<evidence type="ECO:0000259" key="1">
    <source>
        <dbReference type="Pfam" id="PF08818"/>
    </source>
</evidence>
<accession>A0AAE3MPA7</accession>
<name>A0AAE3MPA7_9FLAO</name>
<feature type="domain" description="YdhG-like" evidence="1">
    <location>
        <begin position="17"/>
        <end position="112"/>
    </location>
</feature>
<dbReference type="PIRSF" id="PIRSF021308">
    <property type="entry name" value="UCP021308"/>
    <property type="match status" value="1"/>
</dbReference>
<dbReference type="Pfam" id="PF08818">
    <property type="entry name" value="DUF1801"/>
    <property type="match status" value="1"/>
</dbReference>
<sequence length="194" mass="22693">MSSDKIEAYYSREHPFQKGLQQLREIILKTELEEQLKWGAPVYSLNNKNVLGVMGFKNHFGIWFFNGVFLSDPLGVLQNAQQEKTRAMRQWRFSRNEGIDTTAVLSYVEEAIANQKKGLKLSPERKKEVEIPMLLQTALKDPRLKKAFESLTQGRQREYCEYINSARQEKTKHSRIEKIFPMILQGKGLNDHYR</sequence>
<gene>
    <name evidence="2" type="ORF">OO016_12875</name>
</gene>
<dbReference type="Proteomes" id="UP001207116">
    <property type="component" value="Unassembled WGS sequence"/>
</dbReference>
<proteinExistence type="predicted"/>